<accession>A0ABP8IME5</accession>
<protein>
    <recommendedName>
        <fullName evidence="4">DUF2490 domain-containing protein</fullName>
    </recommendedName>
</protein>
<dbReference type="RefSeq" id="WP_345237102.1">
    <property type="nucleotide sequence ID" value="NZ_BAABGZ010000068.1"/>
</dbReference>
<dbReference type="InterPro" id="IPR019619">
    <property type="entry name" value="DUF2490"/>
</dbReference>
<reference evidence="3" key="1">
    <citation type="journal article" date="2019" name="Int. J. Syst. Evol. Microbiol.">
        <title>The Global Catalogue of Microorganisms (GCM) 10K type strain sequencing project: providing services to taxonomists for standard genome sequencing and annotation.</title>
        <authorList>
            <consortium name="The Broad Institute Genomics Platform"/>
            <consortium name="The Broad Institute Genome Sequencing Center for Infectious Disease"/>
            <person name="Wu L."/>
            <person name="Ma J."/>
        </authorList>
    </citation>
    <scope>NUCLEOTIDE SEQUENCE [LARGE SCALE GENOMIC DNA]</scope>
    <source>
        <strain evidence="3">JCM 17923</strain>
    </source>
</reference>
<comment type="caution">
    <text evidence="2">The sequence shown here is derived from an EMBL/GenBank/DDBJ whole genome shotgun (WGS) entry which is preliminary data.</text>
</comment>
<evidence type="ECO:0008006" key="4">
    <source>
        <dbReference type="Google" id="ProtNLM"/>
    </source>
</evidence>
<evidence type="ECO:0000313" key="3">
    <source>
        <dbReference type="Proteomes" id="UP001501153"/>
    </source>
</evidence>
<organism evidence="2 3">
    <name type="scientific">Hymenobacter saemangeumensis</name>
    <dbReference type="NCBI Taxonomy" id="1084522"/>
    <lineage>
        <taxon>Bacteria</taxon>
        <taxon>Pseudomonadati</taxon>
        <taxon>Bacteroidota</taxon>
        <taxon>Cytophagia</taxon>
        <taxon>Cytophagales</taxon>
        <taxon>Hymenobacteraceae</taxon>
        <taxon>Hymenobacter</taxon>
    </lineage>
</organism>
<keyword evidence="1" id="KW-0732">Signal</keyword>
<feature type="chain" id="PRO_5045321276" description="DUF2490 domain-containing protein" evidence="1">
    <location>
        <begin position="21"/>
        <end position="226"/>
    </location>
</feature>
<keyword evidence="3" id="KW-1185">Reference proteome</keyword>
<sequence>MRYTLAFLLLPLLLFQPALAQQQGYWLRLYVRTQLGPRCTLHSEVDERRRALPDQQWQLITHQHLHYRVSPVWDGAAGASYSWQPQGGVLVPERRTFEEVSASFPLSARFRLQPRLRVEQRWQQRAGSTDEEPAWVFRARYRSRLQLECRLSEAWKLRASNELMLHGLAFDQNRLYAGAERRLGAGFALELGYLHLWQKATGAGSLLQRDVLRLTLFKDLSLLPAS</sequence>
<evidence type="ECO:0000256" key="1">
    <source>
        <dbReference type="SAM" id="SignalP"/>
    </source>
</evidence>
<dbReference type="Proteomes" id="UP001501153">
    <property type="component" value="Unassembled WGS sequence"/>
</dbReference>
<proteinExistence type="predicted"/>
<name>A0ABP8IME5_9BACT</name>
<dbReference type="EMBL" id="BAABGZ010000068">
    <property type="protein sequence ID" value="GAA4363303.1"/>
    <property type="molecule type" value="Genomic_DNA"/>
</dbReference>
<gene>
    <name evidence="2" type="ORF">GCM10023185_31920</name>
</gene>
<dbReference type="Pfam" id="PF10677">
    <property type="entry name" value="DUF2490"/>
    <property type="match status" value="1"/>
</dbReference>
<feature type="signal peptide" evidence="1">
    <location>
        <begin position="1"/>
        <end position="20"/>
    </location>
</feature>
<evidence type="ECO:0000313" key="2">
    <source>
        <dbReference type="EMBL" id="GAA4363303.1"/>
    </source>
</evidence>